<dbReference type="InterPro" id="IPR013325">
    <property type="entry name" value="RNA_pol_sigma_r2"/>
</dbReference>
<feature type="domain" description="RNA polymerase sigma-70 region 2" evidence="4">
    <location>
        <begin position="33"/>
        <end position="101"/>
    </location>
</feature>
<name>A0ABX2Q801_9BACT</name>
<evidence type="ECO:0000256" key="1">
    <source>
        <dbReference type="ARBA" id="ARBA00023015"/>
    </source>
</evidence>
<keyword evidence="2" id="KW-0731">Sigma factor</keyword>
<keyword evidence="1" id="KW-0805">Transcription regulation</keyword>
<dbReference type="SUPFAM" id="SSF88946">
    <property type="entry name" value="Sigma2 domain of RNA polymerase sigma factors"/>
    <property type="match status" value="1"/>
</dbReference>
<dbReference type="PANTHER" id="PTHR43133">
    <property type="entry name" value="RNA POLYMERASE ECF-TYPE SIGMA FACTO"/>
    <property type="match status" value="1"/>
</dbReference>
<dbReference type="Gene3D" id="1.10.1740.10">
    <property type="match status" value="1"/>
</dbReference>
<dbReference type="InterPro" id="IPR039425">
    <property type="entry name" value="RNA_pol_sigma-70-like"/>
</dbReference>
<reference evidence="5 6" key="1">
    <citation type="submission" date="2020-05" db="EMBL/GenBank/DDBJ databases">
        <title>Hymenobacter terrestris sp. nov. and Hymenobacter lapidiphilus sp. nov., isolated from regoliths in Antarctica.</title>
        <authorList>
            <person name="Sedlacek I."/>
            <person name="Pantucek R."/>
            <person name="Zeman M."/>
            <person name="Holochova P."/>
            <person name="Kralova S."/>
            <person name="Stankova E."/>
            <person name="Sedo O."/>
            <person name="Micenkova L."/>
            <person name="Svec P."/>
            <person name="Gupta V."/>
            <person name="Sood U."/>
            <person name="Korpole U.S."/>
            <person name="Lal R."/>
        </authorList>
    </citation>
    <scope>NUCLEOTIDE SEQUENCE [LARGE SCALE GENOMIC DNA]</scope>
    <source>
        <strain evidence="5 6">P5252</strain>
    </source>
</reference>
<sequence>MTSPIAQPSTVLSTETALTRRLLAQDRSAMEEFYKRYAAALYGVIFRIVKREEVAEDVLQEAMVTIWHSFGTQDAVRGRLFPWAMNLCRNLAVRALRAQSRPASAVNVHPPGSLTKAQGARLVLQDHARSYVQPLAQQLDNLANLAERVSQPAFQDGFQASVSARAEAAKSFLAHRDAPGRLTAPTK</sequence>
<keyword evidence="3" id="KW-0804">Transcription</keyword>
<evidence type="ECO:0000313" key="6">
    <source>
        <dbReference type="Proteomes" id="UP000626554"/>
    </source>
</evidence>
<evidence type="ECO:0000256" key="2">
    <source>
        <dbReference type="ARBA" id="ARBA00023082"/>
    </source>
</evidence>
<keyword evidence="6" id="KW-1185">Reference proteome</keyword>
<dbReference type="InterPro" id="IPR007627">
    <property type="entry name" value="RNA_pol_sigma70_r2"/>
</dbReference>
<protein>
    <recommendedName>
        <fullName evidence="4">RNA polymerase sigma-70 region 2 domain-containing protein</fullName>
    </recommendedName>
</protein>
<comment type="caution">
    <text evidence="5">The sequence shown here is derived from an EMBL/GenBank/DDBJ whole genome shotgun (WGS) entry which is preliminary data.</text>
</comment>
<evidence type="ECO:0000313" key="5">
    <source>
        <dbReference type="EMBL" id="NVO86415.1"/>
    </source>
</evidence>
<gene>
    <name evidence="5" type="ORF">HW556_16125</name>
</gene>
<dbReference type="PANTHER" id="PTHR43133:SF62">
    <property type="entry name" value="RNA POLYMERASE SIGMA FACTOR SIGZ"/>
    <property type="match status" value="1"/>
</dbReference>
<dbReference type="Proteomes" id="UP000626554">
    <property type="component" value="Unassembled WGS sequence"/>
</dbReference>
<dbReference type="EMBL" id="JABKAV010000073">
    <property type="protein sequence ID" value="NVO86415.1"/>
    <property type="molecule type" value="Genomic_DNA"/>
</dbReference>
<organism evidence="5 6">
    <name type="scientific">Hymenobacter terrestris</name>
    <dbReference type="NCBI Taxonomy" id="2748310"/>
    <lineage>
        <taxon>Bacteria</taxon>
        <taxon>Pseudomonadati</taxon>
        <taxon>Bacteroidota</taxon>
        <taxon>Cytophagia</taxon>
        <taxon>Cytophagales</taxon>
        <taxon>Hymenobacteraceae</taxon>
        <taxon>Hymenobacter</taxon>
    </lineage>
</organism>
<proteinExistence type="predicted"/>
<evidence type="ECO:0000259" key="4">
    <source>
        <dbReference type="Pfam" id="PF04542"/>
    </source>
</evidence>
<dbReference type="Pfam" id="PF04542">
    <property type="entry name" value="Sigma70_r2"/>
    <property type="match status" value="1"/>
</dbReference>
<accession>A0ABX2Q801</accession>
<evidence type="ECO:0000256" key="3">
    <source>
        <dbReference type="ARBA" id="ARBA00023163"/>
    </source>
</evidence>